<proteinExistence type="predicted"/>
<dbReference type="RefSeq" id="WP_393014779.1">
    <property type="nucleotide sequence ID" value="NZ_JAZAQF010000086.1"/>
</dbReference>
<sequence length="141" mass="16438">MIEDYASAFLERAQDQAVLAKADRRIAAMHMGGIVIECRLKSLIFRSLSPAEQNWKTDDYDPGHSITNPGHNLQNALKRCPRLYTKAQRNNILPWLAIIQNPCGEFIQLRYSSHKVSDKDYSQWVKAYRILIDWIEKNYRD</sequence>
<comment type="caution">
    <text evidence="1">The sequence shown here is derived from an EMBL/GenBank/DDBJ whole genome shotgun (WGS) entry which is preliminary data.</text>
</comment>
<organism evidence="1 2">
    <name type="scientific">Limnothrix redekei LRLZ20PSL1</name>
    <dbReference type="NCBI Taxonomy" id="3112953"/>
    <lineage>
        <taxon>Bacteria</taxon>
        <taxon>Bacillati</taxon>
        <taxon>Cyanobacteriota</taxon>
        <taxon>Cyanophyceae</taxon>
        <taxon>Pseudanabaenales</taxon>
        <taxon>Pseudanabaenaceae</taxon>
        <taxon>Limnothrix</taxon>
    </lineage>
</organism>
<keyword evidence="2" id="KW-1185">Reference proteome</keyword>
<evidence type="ECO:0000313" key="2">
    <source>
        <dbReference type="Proteomes" id="UP001604335"/>
    </source>
</evidence>
<gene>
    <name evidence="1" type="ORF">VPK24_15690</name>
</gene>
<dbReference type="EMBL" id="JAZAQF010000086">
    <property type="protein sequence ID" value="MFG3819085.1"/>
    <property type="molecule type" value="Genomic_DNA"/>
</dbReference>
<reference evidence="2" key="1">
    <citation type="journal article" date="2024" name="Algal Res.">
        <title>Biochemical, toxicological and genomic investigation of a high-biomass producing Limnothrix strain isolated from Italian shallow drinking water reservoir.</title>
        <authorList>
            <person name="Simonazzi M."/>
            <person name="Shishido T.K."/>
            <person name="Delbaje E."/>
            <person name="Wahlsten M."/>
            <person name="Fewer D.P."/>
            <person name="Sivonen K."/>
            <person name="Pezzolesi L."/>
            <person name="Pistocchi R."/>
        </authorList>
    </citation>
    <scope>NUCLEOTIDE SEQUENCE [LARGE SCALE GENOMIC DNA]</scope>
    <source>
        <strain evidence="2">LRLZ20PSL1</strain>
    </source>
</reference>
<dbReference type="Proteomes" id="UP001604335">
    <property type="component" value="Unassembled WGS sequence"/>
</dbReference>
<evidence type="ECO:0000313" key="1">
    <source>
        <dbReference type="EMBL" id="MFG3819085.1"/>
    </source>
</evidence>
<name>A0ABW7CD87_9CYAN</name>
<protein>
    <submittedName>
        <fullName evidence="1">Uncharacterized protein</fullName>
    </submittedName>
</protein>
<accession>A0ABW7CD87</accession>